<feature type="compositionally biased region" description="Basic and acidic residues" evidence="1">
    <location>
        <begin position="88"/>
        <end position="102"/>
    </location>
</feature>
<sequence>MIVSEFKPGRHLRVCRTSAHPDRVLHLPDREPTPSRHQFVLNFAREDVREGVLVRARRLLSGHRVDFVKWDHNRPYTEVGWPQAPAPDRPRPAPDRRREVPRRGAGGSAGTGGLRLRGRRVHAGALLPDTGRRNTCPRRHTDV</sequence>
<feature type="region of interest" description="Disordered" evidence="1">
    <location>
        <begin position="76"/>
        <end position="143"/>
    </location>
</feature>
<dbReference type="EMBL" id="NSDM01000026">
    <property type="protein sequence ID" value="MDQ2588946.1"/>
    <property type="molecule type" value="Genomic_DNA"/>
</dbReference>
<evidence type="ECO:0000256" key="1">
    <source>
        <dbReference type="SAM" id="MobiDB-lite"/>
    </source>
</evidence>
<dbReference type="SUPFAM" id="SSF51445">
    <property type="entry name" value="(Trans)glycosidases"/>
    <property type="match status" value="1"/>
</dbReference>
<comment type="caution">
    <text evidence="2">The sequence shown here is derived from an EMBL/GenBank/DDBJ whole genome shotgun (WGS) entry which is preliminary data.</text>
</comment>
<evidence type="ECO:0000313" key="2">
    <source>
        <dbReference type="EMBL" id="MDQ2588946.1"/>
    </source>
</evidence>
<dbReference type="Proteomes" id="UP001225605">
    <property type="component" value="Unassembled WGS sequence"/>
</dbReference>
<evidence type="ECO:0000313" key="3">
    <source>
        <dbReference type="Proteomes" id="UP001225605"/>
    </source>
</evidence>
<dbReference type="InterPro" id="IPR017853">
    <property type="entry name" value="GH"/>
</dbReference>
<reference evidence="2 3" key="1">
    <citation type="submission" date="2017-06" db="EMBL/GenBank/DDBJ databases">
        <title>Cultured bacterium strain Saccharothrix yanglingensis Hhs.015.</title>
        <authorList>
            <person name="Xia Y."/>
        </authorList>
    </citation>
    <scope>NUCLEOTIDE SEQUENCE [LARGE SCALE GENOMIC DNA]</scope>
    <source>
        <strain evidence="2 3">Hhs.015</strain>
    </source>
</reference>
<dbReference type="Gene3D" id="3.20.20.70">
    <property type="entry name" value="Aldolase class I"/>
    <property type="match status" value="1"/>
</dbReference>
<name>A0ABU0X9X6_9PSEU</name>
<gene>
    <name evidence="2" type="ORF">CKY47_34385</name>
</gene>
<organism evidence="2 3">
    <name type="scientific">Saccharothrix yanglingensis</name>
    <dbReference type="NCBI Taxonomy" id="659496"/>
    <lineage>
        <taxon>Bacteria</taxon>
        <taxon>Bacillati</taxon>
        <taxon>Actinomycetota</taxon>
        <taxon>Actinomycetes</taxon>
        <taxon>Pseudonocardiales</taxon>
        <taxon>Pseudonocardiaceae</taxon>
        <taxon>Saccharothrix</taxon>
    </lineage>
</organism>
<keyword evidence="3" id="KW-1185">Reference proteome</keyword>
<proteinExistence type="predicted"/>
<accession>A0ABU0X9X6</accession>
<dbReference type="Pfam" id="PF02065">
    <property type="entry name" value="Melibiase"/>
    <property type="match status" value="1"/>
</dbReference>
<feature type="compositionally biased region" description="Gly residues" evidence="1">
    <location>
        <begin position="104"/>
        <end position="115"/>
    </location>
</feature>
<dbReference type="InterPro" id="IPR013785">
    <property type="entry name" value="Aldolase_TIM"/>
</dbReference>
<protein>
    <submittedName>
        <fullName evidence="2">Uncharacterized protein</fullName>
    </submittedName>
</protein>